<dbReference type="PROSITE" id="PS01159">
    <property type="entry name" value="WW_DOMAIN_1"/>
    <property type="match status" value="1"/>
</dbReference>
<gene>
    <name evidence="3" type="ORF">PECAL_5P26720</name>
</gene>
<dbReference type="EMBL" id="CAKKNE010000005">
    <property type="protein sequence ID" value="CAH0378152.1"/>
    <property type="molecule type" value="Genomic_DNA"/>
</dbReference>
<evidence type="ECO:0000313" key="4">
    <source>
        <dbReference type="Proteomes" id="UP000789595"/>
    </source>
</evidence>
<dbReference type="InterPro" id="IPR001202">
    <property type="entry name" value="WW_dom"/>
</dbReference>
<protein>
    <recommendedName>
        <fullName evidence="2">WW domain-containing protein</fullName>
    </recommendedName>
</protein>
<name>A0A8J2T1T7_9STRA</name>
<dbReference type="CDD" id="cd00201">
    <property type="entry name" value="WW"/>
    <property type="match status" value="1"/>
</dbReference>
<comment type="caution">
    <text evidence="3">The sequence shown here is derived from an EMBL/GenBank/DDBJ whole genome shotgun (WGS) entry which is preliminary data.</text>
</comment>
<proteinExistence type="predicted"/>
<dbReference type="Proteomes" id="UP000789595">
    <property type="component" value="Unassembled WGS sequence"/>
</dbReference>
<dbReference type="PROSITE" id="PS50020">
    <property type="entry name" value="WW_DOMAIN_2"/>
    <property type="match status" value="1"/>
</dbReference>
<evidence type="ECO:0000256" key="1">
    <source>
        <dbReference type="SAM" id="MobiDB-lite"/>
    </source>
</evidence>
<feature type="region of interest" description="Disordered" evidence="1">
    <location>
        <begin position="17"/>
        <end position="60"/>
    </location>
</feature>
<organism evidence="3 4">
    <name type="scientific">Pelagomonas calceolata</name>
    <dbReference type="NCBI Taxonomy" id="35677"/>
    <lineage>
        <taxon>Eukaryota</taxon>
        <taxon>Sar</taxon>
        <taxon>Stramenopiles</taxon>
        <taxon>Ochrophyta</taxon>
        <taxon>Pelagophyceae</taxon>
        <taxon>Pelagomonadales</taxon>
        <taxon>Pelagomonadaceae</taxon>
        <taxon>Pelagomonas</taxon>
    </lineage>
</organism>
<accession>A0A8J2T1T7</accession>
<sequence>MELDRLAEASPMPRRRVAFADLSNSAERAATRKKPVARTQAAPSPSIPLPSPSPAASSEYPPWTRCFDPRYKYHYWYNHERGVSTWTEPDEAWVDEQPAAAEDGDFWASWFDGDADEAIRREAAARTAEAARSEKLRTEVRDRIVRSAAAPAAIAAASPVAVQPEVEAPPAVTSSSPAVVAPPAAPAAVAAPLAVVDQPIVATPSPAKVATSNGDLTARDALLGILTALLAANLYFAIYDQRRAVETAPPPVEVILSNATELVIPVKADLPAAARAGGVLTMVLAPLRAFLGGLARLLVPRFPTIA</sequence>
<dbReference type="AlphaFoldDB" id="A0A8J2T1T7"/>
<keyword evidence="4" id="KW-1185">Reference proteome</keyword>
<reference evidence="3" key="1">
    <citation type="submission" date="2021-11" db="EMBL/GenBank/DDBJ databases">
        <authorList>
            <consortium name="Genoscope - CEA"/>
            <person name="William W."/>
        </authorList>
    </citation>
    <scope>NUCLEOTIDE SEQUENCE</scope>
</reference>
<evidence type="ECO:0000259" key="2">
    <source>
        <dbReference type="PROSITE" id="PS50020"/>
    </source>
</evidence>
<feature type="domain" description="WW" evidence="2">
    <location>
        <begin position="57"/>
        <end position="91"/>
    </location>
</feature>
<evidence type="ECO:0000313" key="3">
    <source>
        <dbReference type="EMBL" id="CAH0378152.1"/>
    </source>
</evidence>